<dbReference type="EMBL" id="CAJVCH010570360">
    <property type="protein sequence ID" value="CAG7834750.1"/>
    <property type="molecule type" value="Genomic_DNA"/>
</dbReference>
<dbReference type="AlphaFoldDB" id="A0A8J2PS87"/>
<feature type="repeat" description="HEAT" evidence="2">
    <location>
        <begin position="287"/>
        <end position="324"/>
    </location>
</feature>
<gene>
    <name evidence="4" type="ORF">AFUS01_LOCUS44221</name>
</gene>
<feature type="region of interest" description="Disordered" evidence="3">
    <location>
        <begin position="564"/>
        <end position="595"/>
    </location>
</feature>
<dbReference type="PANTHER" id="PTHR10648:SF1">
    <property type="entry name" value="SERINE_THREONINE-PROTEIN PHOSPHATASE 4 REGULATORY SUBUNIT 1"/>
    <property type="match status" value="1"/>
</dbReference>
<evidence type="ECO:0000256" key="1">
    <source>
        <dbReference type="ARBA" id="ARBA00022737"/>
    </source>
</evidence>
<keyword evidence="5" id="KW-1185">Reference proteome</keyword>
<feature type="region of interest" description="Disordered" evidence="3">
    <location>
        <begin position="608"/>
        <end position="640"/>
    </location>
</feature>
<keyword evidence="1" id="KW-0677">Repeat</keyword>
<reference evidence="4" key="1">
    <citation type="submission" date="2021-06" db="EMBL/GenBank/DDBJ databases">
        <authorList>
            <person name="Hodson N. C."/>
            <person name="Mongue J. A."/>
            <person name="Jaron S. K."/>
        </authorList>
    </citation>
    <scope>NUCLEOTIDE SEQUENCE</scope>
</reference>
<evidence type="ECO:0000256" key="3">
    <source>
        <dbReference type="SAM" id="MobiDB-lite"/>
    </source>
</evidence>
<dbReference type="GO" id="GO:0019888">
    <property type="term" value="F:protein phosphatase regulator activity"/>
    <property type="evidence" value="ECO:0007669"/>
    <property type="project" value="TreeGrafter"/>
</dbReference>
<feature type="compositionally biased region" description="Polar residues" evidence="3">
    <location>
        <begin position="416"/>
        <end position="428"/>
    </location>
</feature>
<dbReference type="InterPro" id="IPR021133">
    <property type="entry name" value="HEAT_type_2"/>
</dbReference>
<organism evidence="4 5">
    <name type="scientific">Allacma fusca</name>
    <dbReference type="NCBI Taxonomy" id="39272"/>
    <lineage>
        <taxon>Eukaryota</taxon>
        <taxon>Metazoa</taxon>
        <taxon>Ecdysozoa</taxon>
        <taxon>Arthropoda</taxon>
        <taxon>Hexapoda</taxon>
        <taxon>Collembola</taxon>
        <taxon>Symphypleona</taxon>
        <taxon>Sminthuridae</taxon>
        <taxon>Allacma</taxon>
    </lineage>
</organism>
<evidence type="ECO:0000313" key="4">
    <source>
        <dbReference type="EMBL" id="CAG7834750.1"/>
    </source>
</evidence>
<dbReference type="PROSITE" id="PS50077">
    <property type="entry name" value="HEAT_REPEAT"/>
    <property type="match status" value="1"/>
</dbReference>
<feature type="compositionally biased region" description="Polar residues" evidence="3">
    <location>
        <begin position="437"/>
        <end position="447"/>
    </location>
</feature>
<evidence type="ECO:0000313" key="5">
    <source>
        <dbReference type="Proteomes" id="UP000708208"/>
    </source>
</evidence>
<feature type="region of interest" description="Disordered" evidence="3">
    <location>
        <begin position="404"/>
        <end position="474"/>
    </location>
</feature>
<feature type="region of interest" description="Disordered" evidence="3">
    <location>
        <begin position="512"/>
        <end position="549"/>
    </location>
</feature>
<feature type="compositionally biased region" description="Polar residues" evidence="3">
    <location>
        <begin position="536"/>
        <end position="547"/>
    </location>
</feature>
<dbReference type="GO" id="GO:0005737">
    <property type="term" value="C:cytoplasm"/>
    <property type="evidence" value="ECO:0007669"/>
    <property type="project" value="TreeGrafter"/>
</dbReference>
<comment type="caution">
    <text evidence="4">The sequence shown here is derived from an EMBL/GenBank/DDBJ whole genome shotgun (WGS) entry which is preliminary data.</text>
</comment>
<protein>
    <recommendedName>
        <fullName evidence="6">Serine/threonine-protein phosphatase 4 regulatory subunit 1</fullName>
    </recommendedName>
</protein>
<dbReference type="Proteomes" id="UP000708208">
    <property type="component" value="Unassembled WGS sequence"/>
</dbReference>
<dbReference type="InterPro" id="IPR051023">
    <property type="entry name" value="PP2A_Regulatory_Subunit_A"/>
</dbReference>
<dbReference type="OrthoDB" id="340346at2759"/>
<name>A0A8J2PS87_9HEXA</name>
<sequence>MAEWDPYSYPDGGDECDSDGIGGGGLLLADGGSDGSSNDCTTILARLADTVTTGAMFERKAAARGMLEAFRQIYFAEQDVGGVIAVIEKLVDDVEQSVRTEVMDQMPQIALFCHEESPRLDFVVPQHILPHIVRSLTDRFTQVRQASQSGLLILLERGIIASSQVAECVLPVIFDYTQEFAPEDLRAEMTAFMIKLAPLAGKEITVNSYLDLFCRLCDDSLFQVRRVCATGMGDLANVIGTRLTEVVILPKFLTLCKDTVWGVRKGCAEVFTVVSTVSQLVTRKKTLAPAFVSLLQDSSRWVRISAYQTLGPFITTFAADDSTTCTQESSEIEQAFLDRFTALHTKETAEEEECTAQTGENYLENLVNSIPFTASGSDLPADTIIETSCVPLVKNNAEPVTVENVTTDVPVEDVSNDSSSVTNLSDTHPVNPEDANTKTTQELSGRTENVHDETTQASEAEGETSPVEQESSDLTASQMLPEIQTVCVGSEANVTPDLHDAQDTQTVVVEVKPENNEENTDAVESTQVIDSEKQSESTSVAPTSGEDTSMEQDALEKELIVNESEVSTTETGEDAVGETTENSNSQLEEPMETDELFDEDEAEKLEGVSDTGDYTGTHDSNDCVTSIQTDNPDDVNGGTITDVNRVHRSYLNLYNASRDQNGADDSNRMPSVRLMDPYDDDDWDPENIFPYGEDLSSVWGGKGCRPRLLEDIPKSLTVQQQDVVPVDLLEHYTSMCEPMKNQAIDNALTGFCAYNLPAVVLTLGPQNWSILRECYESLACSMQWKIRYTLASSLHEIARVIGPELAERDLVPFFNALVKDVDEVRVGLLRNLASFVKILGTVERRKCLESLRSFLEPDNKRNWRFRLELTRQLEQLTEIYEADEIYKYLRPLAVDLVKDGVAEVRKTALFVITNLILRVRSTLGCGEPNLVHDFLRELVETLCQSEKWVRRQTFAALSGQLIGVGALKPVQFAEDVLPHLVNLSYDPVPNVRLIVAQTMVSCVSKLEFDERCNQLVTTIIETLQFDTDRDVRYFSSLYEAQKG</sequence>
<feature type="compositionally biased region" description="Polar residues" evidence="3">
    <location>
        <begin position="612"/>
        <end position="630"/>
    </location>
</feature>
<proteinExistence type="predicted"/>
<accession>A0A8J2PS87</accession>
<evidence type="ECO:0008006" key="6">
    <source>
        <dbReference type="Google" id="ProtNLM"/>
    </source>
</evidence>
<dbReference type="PANTHER" id="PTHR10648">
    <property type="entry name" value="SERINE/THREONINE-PROTEIN PHOSPHATASE PP2A 65 KDA REGULATORY SUBUNIT"/>
    <property type="match status" value="1"/>
</dbReference>
<evidence type="ECO:0000256" key="2">
    <source>
        <dbReference type="PROSITE-ProRule" id="PRU00103"/>
    </source>
</evidence>